<evidence type="ECO:0000313" key="2">
    <source>
        <dbReference type="Proteomes" id="UP000245056"/>
    </source>
</evidence>
<sequence>MLAMAVGQVMRCDLIHRDREQAHSYKRCAGGHRFSKQQKSLWEPSLLAMTVGEVMRCGLIGRHREQAHSYRGICAWTQIFRAPEIPVGAELAREGGGSGDVMWPDTPPSRASSLLQRICGRKQIF</sequence>
<reference evidence="1 2" key="1">
    <citation type="submission" date="2018-05" db="EMBL/GenBank/DDBJ databases">
        <title>Genome sequences of two Antarctic strains of Pseudomonas prosekii: insights into adaptation to extreme conditions.</title>
        <authorList>
            <person name="Snopkova K."/>
            <person name="Dufkova K."/>
            <person name="Cejkova D."/>
            <person name="Sedlacek I."/>
            <person name="Smajs D."/>
        </authorList>
    </citation>
    <scope>NUCLEOTIDE SEQUENCE [LARGE SCALE GENOMIC DNA]</scope>
    <source>
        <strain evidence="1 2">P2673</strain>
    </source>
</reference>
<dbReference type="Proteomes" id="UP000245056">
    <property type="component" value="Unassembled WGS sequence"/>
</dbReference>
<accession>A0A2U2D428</accession>
<gene>
    <name evidence="1" type="ORF">C9I49_20740</name>
</gene>
<dbReference type="AlphaFoldDB" id="A0A2U2D428"/>
<evidence type="ECO:0000313" key="1">
    <source>
        <dbReference type="EMBL" id="PWE41767.1"/>
    </source>
</evidence>
<proteinExistence type="predicted"/>
<organism evidence="1 2">
    <name type="scientific">Pseudomonas prosekii</name>
    <dbReference type="NCBI Taxonomy" id="1148509"/>
    <lineage>
        <taxon>Bacteria</taxon>
        <taxon>Pseudomonadati</taxon>
        <taxon>Pseudomonadota</taxon>
        <taxon>Gammaproteobacteria</taxon>
        <taxon>Pseudomonadales</taxon>
        <taxon>Pseudomonadaceae</taxon>
        <taxon>Pseudomonas</taxon>
    </lineage>
</organism>
<protein>
    <submittedName>
        <fullName evidence="1">Uncharacterized protein</fullName>
    </submittedName>
</protein>
<name>A0A2U2D428_9PSED</name>
<comment type="caution">
    <text evidence="1">The sequence shown here is derived from an EMBL/GenBank/DDBJ whole genome shotgun (WGS) entry which is preliminary data.</text>
</comment>
<dbReference type="EMBL" id="QFAW01000032">
    <property type="protein sequence ID" value="PWE41767.1"/>
    <property type="molecule type" value="Genomic_DNA"/>
</dbReference>